<proteinExistence type="predicted"/>
<organism evidence="1 2">
    <name type="scientific">Fusarium decemcellulare</name>
    <dbReference type="NCBI Taxonomy" id="57161"/>
    <lineage>
        <taxon>Eukaryota</taxon>
        <taxon>Fungi</taxon>
        <taxon>Dikarya</taxon>
        <taxon>Ascomycota</taxon>
        <taxon>Pezizomycotina</taxon>
        <taxon>Sordariomycetes</taxon>
        <taxon>Hypocreomycetidae</taxon>
        <taxon>Hypocreales</taxon>
        <taxon>Nectriaceae</taxon>
        <taxon>Fusarium</taxon>
        <taxon>Fusarium decemcellulare species complex</taxon>
    </lineage>
</organism>
<evidence type="ECO:0000313" key="2">
    <source>
        <dbReference type="Proteomes" id="UP001148629"/>
    </source>
</evidence>
<accession>A0ACC1RVQ6</accession>
<dbReference type="EMBL" id="JANRMS010001679">
    <property type="protein sequence ID" value="KAJ3526737.1"/>
    <property type="molecule type" value="Genomic_DNA"/>
</dbReference>
<gene>
    <name evidence="1" type="ORF">NM208_g11043</name>
</gene>
<dbReference type="Proteomes" id="UP001148629">
    <property type="component" value="Unassembled WGS sequence"/>
</dbReference>
<evidence type="ECO:0000313" key="1">
    <source>
        <dbReference type="EMBL" id="KAJ3526737.1"/>
    </source>
</evidence>
<name>A0ACC1RVQ6_9HYPO</name>
<comment type="caution">
    <text evidence="1">The sequence shown here is derived from an EMBL/GenBank/DDBJ whole genome shotgun (WGS) entry which is preliminary data.</text>
</comment>
<sequence length="703" mass="78469">MPMSTRTTRSRIIRQPRKHSKTFTGCWTCRARKVKCDEARPKCRLCRSKGLHCEGYDVRLHWLTPETGLDDDRQGSPDTAYQSKSRRSQIAFGSPDPPLPCYQVDDILAAIDTLKPRRINNGNGGVSQFIRCFGVFDPSDRPLDEIEVSLQSPTTGQSDVAHFDSTYSPPRSTDSESLSITNHTDASQECTAITTLSIPSITTQDIPASDYLFIDPLLSDGATESLVPFDYMQQLGSIDLQSNDFTVSLGNDDWEAALNASIPRCPSPTYLSSKEQFLMHHYVNRVVHLFCTLDNPKSPWKTIHLPRALQSAGELTIQGSTSKIRGALRSALISISAFCLSNDNKVRLREDESLKWASEAMFFRGSAIKLLKEAVESESLSKCRPKYKELLATMLSMISINVMSGDTASCGMHLDAAHELISHTKTWKIRYSNKAQALHRIYFFLRTIYESTAIRNNASEAKMCEPWIAGSSKTDGPTNALGDAPEGGTHLTAPENSMRGGAYESIYAIPQSLLMLLSQATELINEVTDARENSGDSGIPNSLVERCDDLEKRIMDWHAESTPSSKSSSNSNIIQHMTRAFHNAIIIFFAQHIRLMGYRYLQTFVENVIESIEAVERIKAEAQILAAPIYWPAFIAASEAFDPNLQDRFRSWYNQVEIYGIECMRTGIRVLVDVWAEGPPRGTRTTSLWKVVAKRTGSSLMLT</sequence>
<protein>
    <submittedName>
        <fullName evidence="1">Uncharacterized protein</fullName>
    </submittedName>
</protein>
<keyword evidence="2" id="KW-1185">Reference proteome</keyword>
<reference evidence="1" key="1">
    <citation type="submission" date="2022-08" db="EMBL/GenBank/DDBJ databases">
        <title>Genome Sequence of Fusarium decemcellulare.</title>
        <authorList>
            <person name="Buettner E."/>
        </authorList>
    </citation>
    <scope>NUCLEOTIDE SEQUENCE</scope>
    <source>
        <strain evidence="1">Babe19</strain>
    </source>
</reference>